<dbReference type="GO" id="GO:0005507">
    <property type="term" value="F:copper ion binding"/>
    <property type="evidence" value="ECO:0007669"/>
    <property type="project" value="InterPro"/>
</dbReference>
<dbReference type="GO" id="GO:0016682">
    <property type="term" value="F:oxidoreductase activity, acting on diphenols and related substances as donors, oxygen as acceptor"/>
    <property type="evidence" value="ECO:0007669"/>
    <property type="project" value="InterPro"/>
</dbReference>
<organism evidence="18 19">
    <name type="scientific">Buchnera aphidicola</name>
    <name type="common">Stegophylla sp.</name>
    <dbReference type="NCBI Taxonomy" id="2315800"/>
    <lineage>
        <taxon>Bacteria</taxon>
        <taxon>Pseudomonadati</taxon>
        <taxon>Pseudomonadota</taxon>
        <taxon>Gammaproteobacteria</taxon>
        <taxon>Enterobacterales</taxon>
        <taxon>Erwiniaceae</taxon>
        <taxon>Buchnera</taxon>
    </lineage>
</organism>
<name>A0A4D6YLD3_9GAMM</name>
<dbReference type="GO" id="GO:0004129">
    <property type="term" value="F:cytochrome-c oxidase activity"/>
    <property type="evidence" value="ECO:0007669"/>
    <property type="project" value="UniProtKB-UniRule"/>
</dbReference>
<dbReference type="InterPro" id="IPR011759">
    <property type="entry name" value="Cyt_c_oxidase_su2_TM_dom"/>
</dbReference>
<evidence type="ECO:0000256" key="5">
    <source>
        <dbReference type="ARBA" id="ARBA00022475"/>
    </source>
</evidence>
<evidence type="ECO:0000313" key="18">
    <source>
        <dbReference type="EMBL" id="QCI26448.1"/>
    </source>
</evidence>
<keyword evidence="9 14" id="KW-0249">Electron transport</keyword>
<feature type="transmembrane region" description="Helical" evidence="15">
    <location>
        <begin position="83"/>
        <end position="103"/>
    </location>
</feature>
<keyword evidence="4 14" id="KW-0813">Transport</keyword>
<evidence type="ECO:0000256" key="13">
    <source>
        <dbReference type="ARBA" id="ARBA00025694"/>
    </source>
</evidence>
<dbReference type="RefSeq" id="WP_158351967.1">
    <property type="nucleotide sequence ID" value="NZ_CP032998.1"/>
</dbReference>
<dbReference type="Gene3D" id="2.60.40.420">
    <property type="entry name" value="Cupredoxins - blue copper proteins"/>
    <property type="match status" value="1"/>
</dbReference>
<evidence type="ECO:0000256" key="15">
    <source>
        <dbReference type="SAM" id="Phobius"/>
    </source>
</evidence>
<gene>
    <name evidence="18" type="primary">cyoA</name>
    <name evidence="18" type="ORF">D9V79_01430</name>
</gene>
<evidence type="ECO:0000256" key="6">
    <source>
        <dbReference type="ARBA" id="ARBA00022660"/>
    </source>
</evidence>
<dbReference type="PANTHER" id="PTHR22888">
    <property type="entry name" value="CYTOCHROME C OXIDASE, SUBUNIT II"/>
    <property type="match status" value="1"/>
</dbReference>
<dbReference type="InterPro" id="IPR036257">
    <property type="entry name" value="Cyt_c_oxidase_su2_TM_sf"/>
</dbReference>
<dbReference type="InterPro" id="IPR045187">
    <property type="entry name" value="CcO_II"/>
</dbReference>
<comment type="function">
    <text evidence="13">Cytochrome bo(3) ubiquinol terminal oxidase is the component of the aerobic respiratory chain of E.coli that predominates when cells are grown at high aeration. Has proton pump activity across the membrane in addition to electron transfer, pumping 2 protons/electron.</text>
</comment>
<keyword evidence="12 14" id="KW-0472">Membrane</keyword>
<dbReference type="PANTHER" id="PTHR22888:SF18">
    <property type="entry name" value="CYTOCHROME BO(3) UBIQUINOL OXIDASE SUBUNIT 2"/>
    <property type="match status" value="1"/>
</dbReference>
<evidence type="ECO:0000313" key="19">
    <source>
        <dbReference type="Proteomes" id="UP000298636"/>
    </source>
</evidence>
<evidence type="ECO:0000256" key="9">
    <source>
        <dbReference type="ARBA" id="ARBA00022982"/>
    </source>
</evidence>
<dbReference type="PIRSF" id="PIRSF000292">
    <property type="entry name" value="Ubi_od_II"/>
    <property type="match status" value="1"/>
</dbReference>
<dbReference type="Gene3D" id="1.10.287.90">
    <property type="match status" value="1"/>
</dbReference>
<comment type="subcellular location">
    <subcellularLocation>
        <location evidence="1">Cell membrane</location>
        <topology evidence="1">Multi-pass membrane protein</topology>
    </subcellularLocation>
</comment>
<keyword evidence="6 14" id="KW-0679">Respiratory chain</keyword>
<dbReference type="EMBL" id="CP032998">
    <property type="protein sequence ID" value="QCI26448.1"/>
    <property type="molecule type" value="Genomic_DNA"/>
</dbReference>
<dbReference type="AlphaFoldDB" id="A0A4D6YLD3"/>
<keyword evidence="19" id="KW-1185">Reference proteome</keyword>
<evidence type="ECO:0000256" key="11">
    <source>
        <dbReference type="ARBA" id="ARBA00023002"/>
    </source>
</evidence>
<dbReference type="SUPFAM" id="SSF49503">
    <property type="entry name" value="Cupredoxins"/>
    <property type="match status" value="1"/>
</dbReference>
<dbReference type="PROSITE" id="PS50999">
    <property type="entry name" value="COX2_TM"/>
    <property type="match status" value="1"/>
</dbReference>
<comment type="similarity">
    <text evidence="2 14">Belongs to the cytochrome c oxidase subunit 2 family.</text>
</comment>
<keyword evidence="10 15" id="KW-1133">Transmembrane helix</keyword>
<dbReference type="InterPro" id="IPR034227">
    <property type="entry name" value="CuRO_UO_II"/>
</dbReference>
<feature type="domain" description="Cytochrome oxidase subunit II transmembrane region profile" evidence="17">
    <location>
        <begin position="16"/>
        <end position="113"/>
    </location>
</feature>
<evidence type="ECO:0000259" key="17">
    <source>
        <dbReference type="PROSITE" id="PS50999"/>
    </source>
</evidence>
<dbReference type="Proteomes" id="UP000298636">
    <property type="component" value="Chromosome"/>
</dbReference>
<dbReference type="GO" id="GO:0005886">
    <property type="term" value="C:plasma membrane"/>
    <property type="evidence" value="ECO:0007669"/>
    <property type="project" value="UniProtKB-SubCell"/>
</dbReference>
<keyword evidence="8" id="KW-0732">Signal</keyword>
<evidence type="ECO:0000256" key="7">
    <source>
        <dbReference type="ARBA" id="ARBA00022692"/>
    </source>
</evidence>
<feature type="domain" description="Cytochrome oxidase subunit II copper A binding" evidence="16">
    <location>
        <begin position="119"/>
        <end position="231"/>
    </location>
</feature>
<evidence type="ECO:0000256" key="2">
    <source>
        <dbReference type="ARBA" id="ARBA00007866"/>
    </source>
</evidence>
<evidence type="ECO:0000256" key="10">
    <source>
        <dbReference type="ARBA" id="ARBA00022989"/>
    </source>
</evidence>
<accession>A0A4D6YLD3</accession>
<dbReference type="SUPFAM" id="SSF81464">
    <property type="entry name" value="Cytochrome c oxidase subunit II-like, transmembrane region"/>
    <property type="match status" value="1"/>
</dbReference>
<dbReference type="GO" id="GO:0042773">
    <property type="term" value="P:ATP synthesis coupled electron transport"/>
    <property type="evidence" value="ECO:0007669"/>
    <property type="project" value="TreeGrafter"/>
</dbReference>
<keyword evidence="11 14" id="KW-0560">Oxidoreductase</keyword>
<keyword evidence="7 15" id="KW-0812">Transmembrane</keyword>
<dbReference type="CDD" id="cd04212">
    <property type="entry name" value="CuRO_UO_II"/>
    <property type="match status" value="1"/>
</dbReference>
<evidence type="ECO:0000256" key="4">
    <source>
        <dbReference type="ARBA" id="ARBA00022448"/>
    </source>
</evidence>
<reference evidence="18 19" key="1">
    <citation type="submission" date="2018-10" db="EMBL/GenBank/DDBJ databases">
        <title>Comparative functional genomics of the obligate endosymbiont Buchnera aphidicola.</title>
        <authorList>
            <person name="Chong R.A."/>
        </authorList>
    </citation>
    <scope>NUCLEOTIDE SEQUENCE [LARGE SCALE GENOMIC DNA]</scope>
    <source>
        <strain evidence="18 19">Ssp</strain>
    </source>
</reference>
<protein>
    <recommendedName>
        <fullName evidence="14">Ubiquinol oxidase subunit 2</fullName>
    </recommendedName>
</protein>
<evidence type="ECO:0000256" key="14">
    <source>
        <dbReference type="PIRNR" id="PIRNR000292"/>
    </source>
</evidence>
<dbReference type="InterPro" id="IPR008972">
    <property type="entry name" value="Cupredoxin"/>
</dbReference>
<evidence type="ECO:0000259" key="16">
    <source>
        <dbReference type="PROSITE" id="PS50857"/>
    </source>
</evidence>
<evidence type="ECO:0000256" key="1">
    <source>
        <dbReference type="ARBA" id="ARBA00004651"/>
    </source>
</evidence>
<sequence>MCLMLKSMILVIVIFLLHGYRDSILYPVGKILYAQHKLIFISFFIMLIVVIPVIFMTFFFSYKYNAKNVQHEYCPNWSHSNKIETIIWVIPIMIIVFLGVIAWQSSHTLDPKKPITSVNRAIVIDVVSLDWKWLFIYPNNTITINEIILPINTPIIFHITSYSVMSSFFIPVLGSQIYSMPGMKTTLYLIANIPGTYYGLSANYNGLGFSNMKFNVFIVPNNNIFYLWMNKLQNSIDKLNNVKQFMILSNPHEFCTVKYFSIVFNGLFDRIINRTI</sequence>
<dbReference type="PROSITE" id="PS50857">
    <property type="entry name" value="COX2_CUA"/>
    <property type="match status" value="1"/>
</dbReference>
<evidence type="ECO:0000256" key="12">
    <source>
        <dbReference type="ARBA" id="ARBA00023136"/>
    </source>
</evidence>
<proteinExistence type="inferred from homology"/>
<dbReference type="Pfam" id="PF00116">
    <property type="entry name" value="COX2"/>
    <property type="match status" value="1"/>
</dbReference>
<evidence type="ECO:0000256" key="8">
    <source>
        <dbReference type="ARBA" id="ARBA00022729"/>
    </source>
</evidence>
<dbReference type="InterPro" id="IPR006333">
    <property type="entry name" value="Cyt_o_ubiquinol_oxidase_su2"/>
</dbReference>
<keyword evidence="5 14" id="KW-1003">Cell membrane</keyword>
<feature type="transmembrane region" description="Helical" evidence="15">
    <location>
        <begin position="37"/>
        <end position="62"/>
    </location>
</feature>
<evidence type="ECO:0000256" key="3">
    <source>
        <dbReference type="ARBA" id="ARBA00011700"/>
    </source>
</evidence>
<feature type="transmembrane region" description="Helical" evidence="15">
    <location>
        <begin position="155"/>
        <end position="174"/>
    </location>
</feature>
<dbReference type="NCBIfam" id="TIGR01433">
    <property type="entry name" value="CyoA"/>
    <property type="match status" value="1"/>
</dbReference>
<dbReference type="OrthoDB" id="9783445at2"/>
<dbReference type="InterPro" id="IPR002429">
    <property type="entry name" value="CcO_II-like_C"/>
</dbReference>
<comment type="subunit">
    <text evidence="3">Heterooctamer of two A chains, two B chains, two C chains and two D chains.</text>
</comment>